<name>A0AAJ6P951_9CYAN</name>
<dbReference type="GO" id="GO:0005524">
    <property type="term" value="F:ATP binding"/>
    <property type="evidence" value="ECO:0007669"/>
    <property type="project" value="InterPro"/>
</dbReference>
<keyword evidence="2" id="KW-0547">Nucleotide-binding</keyword>
<accession>A0AAJ6P951</accession>
<evidence type="ECO:0000259" key="1">
    <source>
        <dbReference type="Pfam" id="PF04851"/>
    </source>
</evidence>
<dbReference type="Pfam" id="PF04851">
    <property type="entry name" value="ResIII"/>
    <property type="match status" value="1"/>
</dbReference>
<keyword evidence="2" id="KW-0067">ATP-binding</keyword>
<dbReference type="KEGG" id="hbq:QI031_27675"/>
<proteinExistence type="predicted"/>
<organism evidence="2 3">
    <name type="scientific">Halotia branconii CENA392</name>
    <dbReference type="NCBI Taxonomy" id="1539056"/>
    <lineage>
        <taxon>Bacteria</taxon>
        <taxon>Bacillati</taxon>
        <taxon>Cyanobacteriota</taxon>
        <taxon>Cyanophyceae</taxon>
        <taxon>Nostocales</taxon>
        <taxon>Nodulariaceae</taxon>
        <taxon>Halotia</taxon>
    </lineage>
</organism>
<dbReference type="EMBL" id="CP124543">
    <property type="protein sequence ID" value="WGV25469.1"/>
    <property type="molecule type" value="Genomic_DNA"/>
</dbReference>
<feature type="domain" description="Helicase/UvrB N-terminal" evidence="1">
    <location>
        <begin position="13"/>
        <end position="56"/>
    </location>
</feature>
<protein>
    <submittedName>
        <fullName evidence="2">DEAD/DEAH box helicase family protein</fullName>
    </submittedName>
</protein>
<dbReference type="InterPro" id="IPR027417">
    <property type="entry name" value="P-loop_NTPase"/>
</dbReference>
<dbReference type="Gene3D" id="3.40.50.300">
    <property type="entry name" value="P-loop containing nucleotide triphosphate hydrolases"/>
    <property type="match status" value="1"/>
</dbReference>
<keyword evidence="2" id="KW-0378">Hydrolase</keyword>
<keyword evidence="2" id="KW-0347">Helicase</keyword>
<dbReference type="InterPro" id="IPR006935">
    <property type="entry name" value="Helicase/UvrB_N"/>
</dbReference>
<dbReference type="GO" id="GO:0003677">
    <property type="term" value="F:DNA binding"/>
    <property type="evidence" value="ECO:0007669"/>
    <property type="project" value="InterPro"/>
</dbReference>
<keyword evidence="3" id="KW-1185">Reference proteome</keyword>
<dbReference type="RefSeq" id="WP_281482769.1">
    <property type="nucleotide sequence ID" value="NZ_CP124543.1"/>
</dbReference>
<dbReference type="GO" id="GO:0004386">
    <property type="term" value="F:helicase activity"/>
    <property type="evidence" value="ECO:0007669"/>
    <property type="project" value="UniProtKB-KW"/>
</dbReference>
<dbReference type="AlphaFoldDB" id="A0AAJ6P951"/>
<dbReference type="GO" id="GO:0016787">
    <property type="term" value="F:hydrolase activity"/>
    <property type="evidence" value="ECO:0007669"/>
    <property type="project" value="InterPro"/>
</dbReference>
<gene>
    <name evidence="2" type="ORF">QI031_27675</name>
</gene>
<reference evidence="2 3" key="1">
    <citation type="journal article" date="2023" name="Limnol Oceanogr Lett">
        <title>Environmental adaptations by the intertidal Antarctic cyanobacterium Halotia branconii CENA392 as revealed using long-read genome sequencing.</title>
        <authorList>
            <person name="Dextro R.B."/>
            <person name="Delbaje E."/>
            <person name="Freitas P.N.N."/>
            <person name="Geraldes V."/>
            <person name="Pinto E."/>
            <person name="Long P.F."/>
            <person name="Fiore M.F."/>
        </authorList>
    </citation>
    <scope>NUCLEOTIDE SEQUENCE [LARGE SCALE GENOMIC DNA]</scope>
    <source>
        <strain evidence="2 3">CENA392</strain>
    </source>
</reference>
<dbReference type="SUPFAM" id="SSF52540">
    <property type="entry name" value="P-loop containing nucleoside triphosphate hydrolases"/>
    <property type="match status" value="1"/>
</dbReference>
<evidence type="ECO:0000313" key="2">
    <source>
        <dbReference type="EMBL" id="WGV25469.1"/>
    </source>
</evidence>
<sequence length="153" mass="18188">MEQILNEYCKQINPGLLLLSRPTGSGKTYTVLNFIYSNYEEFAAQNIKILFITNLKKKLPIDELKERFIADGKEDEFEKYVLFIDSNTDTVLKNLLTIDDEIPDQFKTEIYKKLKSHIEILQNRQLPKEVKDSWETEIRKIIEPKFRREHLSF</sequence>
<dbReference type="Proteomes" id="UP001223520">
    <property type="component" value="Chromosome"/>
</dbReference>
<evidence type="ECO:0000313" key="3">
    <source>
        <dbReference type="Proteomes" id="UP001223520"/>
    </source>
</evidence>